<evidence type="ECO:0000313" key="2">
    <source>
        <dbReference type="WBParaSite" id="ALUE_0001523501-mRNA-1"/>
    </source>
</evidence>
<organism evidence="1 2">
    <name type="scientific">Ascaris lumbricoides</name>
    <name type="common">Giant roundworm</name>
    <dbReference type="NCBI Taxonomy" id="6252"/>
    <lineage>
        <taxon>Eukaryota</taxon>
        <taxon>Metazoa</taxon>
        <taxon>Ecdysozoa</taxon>
        <taxon>Nematoda</taxon>
        <taxon>Chromadorea</taxon>
        <taxon>Rhabditida</taxon>
        <taxon>Spirurina</taxon>
        <taxon>Ascaridomorpha</taxon>
        <taxon>Ascaridoidea</taxon>
        <taxon>Ascarididae</taxon>
        <taxon>Ascaris</taxon>
    </lineage>
</organism>
<dbReference type="Proteomes" id="UP000036681">
    <property type="component" value="Unplaced"/>
</dbReference>
<name>A0A9J2Q185_ASCLU</name>
<protein>
    <submittedName>
        <fullName evidence="2">Activin types I and II receptor domain-containing protein</fullName>
    </submittedName>
</protein>
<dbReference type="WBParaSite" id="ALUE_0001523501-mRNA-1">
    <property type="protein sequence ID" value="ALUE_0001523501-mRNA-1"/>
    <property type="gene ID" value="ALUE_0001523501"/>
</dbReference>
<keyword evidence="1" id="KW-1185">Reference proteome</keyword>
<sequence length="83" mass="9393">MGYCGDICPAIFHSHHCIYQDVGENFPLLRQMIGTSSAIAVCCCENDLCNGVENLSIIKFQQLLLITLNFILLNLFQFIFYSL</sequence>
<proteinExistence type="predicted"/>
<dbReference type="AlphaFoldDB" id="A0A9J2Q185"/>
<accession>A0A9J2Q185</accession>
<evidence type="ECO:0000313" key="1">
    <source>
        <dbReference type="Proteomes" id="UP000036681"/>
    </source>
</evidence>
<reference evidence="2" key="1">
    <citation type="submission" date="2023-03" db="UniProtKB">
        <authorList>
            <consortium name="WormBaseParasite"/>
        </authorList>
    </citation>
    <scope>IDENTIFICATION</scope>
</reference>